<dbReference type="PROSITE" id="PS00233">
    <property type="entry name" value="CHIT_BIND_RR_1"/>
    <property type="match status" value="1"/>
</dbReference>
<dbReference type="InterPro" id="IPR051217">
    <property type="entry name" value="Insect_Cuticle_Struc_Prot"/>
</dbReference>
<dbReference type="InterPro" id="IPR000618">
    <property type="entry name" value="Insect_cuticle"/>
</dbReference>
<dbReference type="Proteomes" id="UP000326759">
    <property type="component" value="Unassembled WGS sequence"/>
</dbReference>
<feature type="signal peptide" evidence="4">
    <location>
        <begin position="1"/>
        <end position="18"/>
    </location>
</feature>
<dbReference type="InterPro" id="IPR031311">
    <property type="entry name" value="CHIT_BIND_RR_consensus"/>
</dbReference>
<sequence length="112" mass="12100">MEKQIVCLLLVAAVVVMAIPGEYKPPPKPYSFSYGVKDPYAGSDFGQEEKSDGNTVQGSYSVQLPDGRKQVVNYQADHDVGFVAKVSYEGQAQYPSKGAPPITFPPSKGGYH</sequence>
<dbReference type="AlphaFoldDB" id="A0A5N5TNA4"/>
<name>A0A5N5TNA4_9CRUS</name>
<evidence type="ECO:0000256" key="1">
    <source>
        <dbReference type="ARBA" id="ARBA00022460"/>
    </source>
</evidence>
<dbReference type="PROSITE" id="PS51155">
    <property type="entry name" value="CHIT_BIND_RR_2"/>
    <property type="match status" value="1"/>
</dbReference>
<evidence type="ECO:0000256" key="4">
    <source>
        <dbReference type="SAM" id="SignalP"/>
    </source>
</evidence>
<reference evidence="5 6" key="1">
    <citation type="journal article" date="2019" name="PLoS Biol.">
        <title>Sex chromosomes control vertical transmission of feminizing Wolbachia symbionts in an isopod.</title>
        <authorList>
            <person name="Becking T."/>
            <person name="Chebbi M.A."/>
            <person name="Giraud I."/>
            <person name="Moumen B."/>
            <person name="Laverre T."/>
            <person name="Caubet Y."/>
            <person name="Peccoud J."/>
            <person name="Gilbert C."/>
            <person name="Cordaux R."/>
        </authorList>
    </citation>
    <scope>NUCLEOTIDE SEQUENCE [LARGE SCALE GENOMIC DNA]</scope>
    <source>
        <strain evidence="5">ANa2</strain>
        <tissue evidence="5">Whole body excluding digestive tract and cuticle</tissue>
    </source>
</reference>
<evidence type="ECO:0000256" key="3">
    <source>
        <dbReference type="SAM" id="MobiDB-lite"/>
    </source>
</evidence>
<keyword evidence="1 2" id="KW-0193">Cuticle</keyword>
<dbReference type="PANTHER" id="PTHR12236">
    <property type="entry name" value="STRUCTURAL CONTITUENT OF CUTICLE"/>
    <property type="match status" value="1"/>
</dbReference>
<dbReference type="Pfam" id="PF00379">
    <property type="entry name" value="Chitin_bind_4"/>
    <property type="match status" value="1"/>
</dbReference>
<gene>
    <name evidence="5" type="primary">Ccp84Ab</name>
    <name evidence="5" type="ORF">Anas_07833</name>
</gene>
<dbReference type="GO" id="GO:0005615">
    <property type="term" value="C:extracellular space"/>
    <property type="evidence" value="ECO:0007669"/>
    <property type="project" value="TreeGrafter"/>
</dbReference>
<evidence type="ECO:0000313" key="6">
    <source>
        <dbReference type="Proteomes" id="UP000326759"/>
    </source>
</evidence>
<comment type="caution">
    <text evidence="5">The sequence shown here is derived from an EMBL/GenBank/DDBJ whole genome shotgun (WGS) entry which is preliminary data.</text>
</comment>
<dbReference type="OrthoDB" id="6367145at2759"/>
<feature type="region of interest" description="Disordered" evidence="3">
    <location>
        <begin position="92"/>
        <end position="112"/>
    </location>
</feature>
<dbReference type="PRINTS" id="PR00947">
    <property type="entry name" value="CUTICLE"/>
</dbReference>
<dbReference type="GO" id="GO:0042302">
    <property type="term" value="F:structural constituent of cuticle"/>
    <property type="evidence" value="ECO:0007669"/>
    <property type="project" value="UniProtKB-UniRule"/>
</dbReference>
<proteinExistence type="predicted"/>
<feature type="chain" id="PRO_5024277693" evidence="4">
    <location>
        <begin position="19"/>
        <end position="112"/>
    </location>
</feature>
<dbReference type="GO" id="GO:0031012">
    <property type="term" value="C:extracellular matrix"/>
    <property type="evidence" value="ECO:0007669"/>
    <property type="project" value="TreeGrafter"/>
</dbReference>
<keyword evidence="6" id="KW-1185">Reference proteome</keyword>
<organism evidence="5 6">
    <name type="scientific">Armadillidium nasatum</name>
    <dbReference type="NCBI Taxonomy" id="96803"/>
    <lineage>
        <taxon>Eukaryota</taxon>
        <taxon>Metazoa</taxon>
        <taxon>Ecdysozoa</taxon>
        <taxon>Arthropoda</taxon>
        <taxon>Crustacea</taxon>
        <taxon>Multicrustacea</taxon>
        <taxon>Malacostraca</taxon>
        <taxon>Eumalacostraca</taxon>
        <taxon>Peracarida</taxon>
        <taxon>Isopoda</taxon>
        <taxon>Oniscidea</taxon>
        <taxon>Crinocheta</taxon>
        <taxon>Armadillidiidae</taxon>
        <taxon>Armadillidium</taxon>
    </lineage>
</organism>
<keyword evidence="4" id="KW-0732">Signal</keyword>
<dbReference type="PANTHER" id="PTHR12236:SF79">
    <property type="entry name" value="CUTICULAR PROTEIN 50CB-RELATED"/>
    <property type="match status" value="1"/>
</dbReference>
<dbReference type="EMBL" id="SEYY01000275">
    <property type="protein sequence ID" value="KAB7507648.1"/>
    <property type="molecule type" value="Genomic_DNA"/>
</dbReference>
<evidence type="ECO:0000313" key="5">
    <source>
        <dbReference type="EMBL" id="KAB7507648.1"/>
    </source>
</evidence>
<protein>
    <submittedName>
        <fullName evidence="5">Cuticle protein</fullName>
    </submittedName>
</protein>
<accession>A0A5N5TNA4</accession>
<evidence type="ECO:0000256" key="2">
    <source>
        <dbReference type="PROSITE-ProRule" id="PRU00497"/>
    </source>
</evidence>